<sequence length="91" mass="9425">MLGAHHATCGAAAWVALPSQVHVDLTLFADKAPFLPHAQELGMGLWSISPIGLVTGALLTVSAAMSYRSQPQRNELLRCDAGLGPTVGACS</sequence>
<name>A0ABQ2ANM4_9MICC</name>
<organism evidence="2 3">
    <name type="scientific">Arthrobacter liuii</name>
    <dbReference type="NCBI Taxonomy" id="1476996"/>
    <lineage>
        <taxon>Bacteria</taxon>
        <taxon>Bacillati</taxon>
        <taxon>Actinomycetota</taxon>
        <taxon>Actinomycetes</taxon>
        <taxon>Micrococcales</taxon>
        <taxon>Micrococcaceae</taxon>
        <taxon>Arthrobacter</taxon>
    </lineage>
</organism>
<comment type="caution">
    <text evidence="2">The sequence shown here is derived from an EMBL/GenBank/DDBJ whole genome shotgun (WGS) entry which is preliminary data.</text>
</comment>
<accession>A0ABQ2ANM4</accession>
<proteinExistence type="predicted"/>
<keyword evidence="1" id="KW-0812">Transmembrane</keyword>
<keyword evidence="1" id="KW-1133">Transmembrane helix</keyword>
<reference evidence="3" key="1">
    <citation type="journal article" date="2019" name="Int. J. Syst. Evol. Microbiol.">
        <title>The Global Catalogue of Microorganisms (GCM) 10K type strain sequencing project: providing services to taxonomists for standard genome sequencing and annotation.</title>
        <authorList>
            <consortium name="The Broad Institute Genomics Platform"/>
            <consortium name="The Broad Institute Genome Sequencing Center for Infectious Disease"/>
            <person name="Wu L."/>
            <person name="Ma J."/>
        </authorList>
    </citation>
    <scope>NUCLEOTIDE SEQUENCE [LARGE SCALE GENOMIC DNA]</scope>
    <source>
        <strain evidence="3">CGMCC 1.12778</strain>
    </source>
</reference>
<protein>
    <submittedName>
        <fullName evidence="2">Uncharacterized protein</fullName>
    </submittedName>
</protein>
<keyword evidence="1" id="KW-0472">Membrane</keyword>
<evidence type="ECO:0000313" key="2">
    <source>
        <dbReference type="EMBL" id="GGH93381.1"/>
    </source>
</evidence>
<dbReference type="EMBL" id="BMFW01000004">
    <property type="protein sequence ID" value="GGH93381.1"/>
    <property type="molecule type" value="Genomic_DNA"/>
</dbReference>
<evidence type="ECO:0000256" key="1">
    <source>
        <dbReference type="SAM" id="Phobius"/>
    </source>
</evidence>
<feature type="transmembrane region" description="Helical" evidence="1">
    <location>
        <begin position="45"/>
        <end position="67"/>
    </location>
</feature>
<gene>
    <name evidence="2" type="ORF">GCM10007170_14130</name>
</gene>
<keyword evidence="3" id="KW-1185">Reference proteome</keyword>
<dbReference type="Proteomes" id="UP000643279">
    <property type="component" value="Unassembled WGS sequence"/>
</dbReference>
<evidence type="ECO:0000313" key="3">
    <source>
        <dbReference type="Proteomes" id="UP000643279"/>
    </source>
</evidence>